<accession>Q10PZ8</accession>
<keyword evidence="3 7" id="KW-0863">Zinc-finger</keyword>
<feature type="region of interest" description="Disordered" evidence="8">
    <location>
        <begin position="776"/>
        <end position="848"/>
    </location>
</feature>
<dbReference type="SMART" id="SM00575">
    <property type="entry name" value="ZnF_PMZ"/>
    <property type="match status" value="1"/>
</dbReference>
<evidence type="ECO:0000256" key="4">
    <source>
        <dbReference type="ARBA" id="ARBA00022833"/>
    </source>
</evidence>
<gene>
    <name evidence="10" type="ordered locus">LOC_Os03g11630</name>
</gene>
<dbReference type="InterPro" id="IPR004332">
    <property type="entry name" value="Transposase_MuDR"/>
</dbReference>
<protein>
    <submittedName>
        <fullName evidence="10">Transposon protein, putative, Mutator sub-class</fullName>
    </submittedName>
</protein>
<dbReference type="PROSITE" id="PS01007">
    <property type="entry name" value="TRANSPOSASE_MUTATOR"/>
    <property type="match status" value="1"/>
</dbReference>
<proteinExistence type="predicted"/>
<dbReference type="InterPro" id="IPR018289">
    <property type="entry name" value="MULE_transposase_dom"/>
</dbReference>
<evidence type="ECO:0000256" key="3">
    <source>
        <dbReference type="ARBA" id="ARBA00022771"/>
    </source>
</evidence>
<feature type="region of interest" description="Disordered" evidence="8">
    <location>
        <begin position="154"/>
        <end position="190"/>
    </location>
</feature>
<feature type="region of interest" description="Disordered" evidence="8">
    <location>
        <begin position="206"/>
        <end position="232"/>
    </location>
</feature>
<reference evidence="10" key="1">
    <citation type="journal article" date="2005" name="Genome Res.">
        <title>Sequence, annotation, and analysis of synteny between rice chromosome 3 and diverged grass species.</title>
        <authorList>
            <consortium name="Rice Chromosome 3 Sequencing Consortium"/>
            <person name="Buell C.R."/>
            <person name="Yuan Q."/>
            <person name="Ouyang S."/>
            <person name="Liu J."/>
            <person name="Zhu W."/>
            <person name="Wang A."/>
            <person name="Maiti R."/>
            <person name="Haas B."/>
            <person name="Wortman J."/>
            <person name="Pertea M."/>
            <person name="Jones K.M."/>
            <person name="Kim M."/>
            <person name="Overton L."/>
            <person name="Tsitrin T."/>
            <person name="Fadrosh D."/>
            <person name="Bera J."/>
            <person name="Weaver B."/>
            <person name="Jin S."/>
            <person name="Johri S."/>
            <person name="Reardon M."/>
            <person name="Webb K."/>
            <person name="Hill J."/>
            <person name="Moffat K."/>
            <person name="Tallon L."/>
            <person name="Van Aken S."/>
            <person name="Lewis M."/>
            <person name="Utterback T."/>
            <person name="Feldblyum T."/>
            <person name="Zismann V."/>
            <person name="Iobst S."/>
            <person name="Hsiao J."/>
            <person name="de Vazeille A.R."/>
            <person name="Salzberg S.L."/>
            <person name="White O."/>
            <person name="Fraser C."/>
            <person name="Yu Y."/>
            <person name="Kim H."/>
            <person name="Rambo T."/>
            <person name="Currie J."/>
            <person name="Collura K."/>
            <person name="Kernodle-Thompson S."/>
            <person name="Wei F."/>
            <person name="Kudrna K."/>
            <person name="Ammiraju J.S."/>
            <person name="Luo M."/>
            <person name="Goicoechea J.L."/>
            <person name="Wing R.A."/>
            <person name="Henry D."/>
            <person name="Oates R."/>
            <person name="Palmer M."/>
            <person name="Pries G."/>
            <person name="Saski C."/>
            <person name="Simmons J."/>
            <person name="Soderlund C."/>
            <person name="Nelson W."/>
            <person name="de la Bastide M."/>
            <person name="Spiegel L."/>
            <person name="Nascimento L."/>
            <person name="Huang E."/>
            <person name="Preston R."/>
            <person name="Zutavern T."/>
            <person name="Palmer L."/>
            <person name="O'Shaughnessy A."/>
            <person name="Dike S."/>
            <person name="McCombie W.R."/>
            <person name="Minx P."/>
            <person name="Cordum H."/>
            <person name="Wilson R."/>
            <person name="Jin W."/>
            <person name="Lee H.R."/>
            <person name="Jiang J."/>
            <person name="Jackson S."/>
        </authorList>
    </citation>
    <scope>NUCLEOTIDE SEQUENCE [LARGE SCALE GENOMIC DNA]</scope>
</reference>
<sequence>MEEIISMELILMEEFNRPTHSDLQLVVRVESFFSLPDGGPKQYLQGKTLPTQNIDMHKYDLLQVVNFIAEHYTWGSKQYVSLWRSLDDGFVEIKSDEHLREWFQLNIDKGVVCIDAKINDFNGPLQFSPTKCRFHPSVRSRACISEIATNEGAKKKSARNERATNEGAKKKRAKNSIKKGSNDEDAVGIDDEGIYSDNESLVAHSDSSYDSDLAESSDSDCSDPEFDPDQEIVDKDDDVPVFAYDVQDPCIDVGVVFPDVDQCKLAVTHHAILNDHAFETVKNDKKRFRAICKRAEEGCKWCFFASTSPKYIGCKVKTSGPKHTCGSFNKCGETMVTTKWVADRVVDLLRDNPSRGAKDLQEELNRKHQIDIPYFKVFRGRERALDIINGKWDDSYDLLPTYREELLRSVPGSVVELDTEECNGDVCFRRFFVALKPCIDGFLEGCRPYIAMDSTHLTRRSRGQLASAIAIDGHNRLFPVAYGVIETESKESWTWFVQNVKKAIGTPKGLVISTDACKGIESVVDDVYPGVEHRECMRHLWKNMKKKFHGPLFAQNMWAAAKSFTNEKFTYHMGKIEEKCPEALSWLDDNHPYIWSRSKFSEECKVDYINNNLSECFNSWVSKTKDRRIVDMHDVIRQMIITKFVARNNFAGKMEGRIIPAITKSLNAQSKNIKDHEVLICGVGTAELTVGTIRHAVHLEQQTYSCRVWQVTGMPCSHALAFIAKLSTDVHMDDFVDDCFSVEKFKKAYAWTFNPMTSKDRWTHVDLGYKIKKPRLRRKPRRPRVARMKASDEAGTSKRKKCTECNELGHTAKTCQGGPTASQKRIHSSSEIGTGDGNNDTSAAATSK</sequence>
<keyword evidence="6" id="KW-0233">DNA recombination</keyword>
<name>Q10PZ8_ORYSJ</name>
<dbReference type="InterPro" id="IPR001207">
    <property type="entry name" value="Transposase_mutator"/>
</dbReference>
<keyword evidence="1" id="KW-0815">Transposition</keyword>
<keyword evidence="5" id="KW-0238">DNA-binding</keyword>
<keyword evidence="4" id="KW-0862">Zinc</keyword>
<feature type="compositionally biased region" description="Acidic residues" evidence="8">
    <location>
        <begin position="212"/>
        <end position="232"/>
    </location>
</feature>
<dbReference type="InterPro" id="IPR006564">
    <property type="entry name" value="Znf_PMZ"/>
</dbReference>
<evidence type="ECO:0000256" key="2">
    <source>
        <dbReference type="ARBA" id="ARBA00022723"/>
    </source>
</evidence>
<dbReference type="GO" id="GO:0004803">
    <property type="term" value="F:transposase activity"/>
    <property type="evidence" value="ECO:0007669"/>
    <property type="project" value="InterPro"/>
</dbReference>
<evidence type="ECO:0000256" key="6">
    <source>
        <dbReference type="ARBA" id="ARBA00023172"/>
    </source>
</evidence>
<dbReference type="GO" id="GO:0003677">
    <property type="term" value="F:DNA binding"/>
    <property type="evidence" value="ECO:0007669"/>
    <property type="project" value="UniProtKB-KW"/>
</dbReference>
<dbReference type="Pfam" id="PF03108">
    <property type="entry name" value="DBD_Tnp_Mut"/>
    <property type="match status" value="1"/>
</dbReference>
<feature type="compositionally biased region" description="Polar residues" evidence="8">
    <location>
        <begin position="813"/>
        <end position="848"/>
    </location>
</feature>
<keyword evidence="2" id="KW-0479">Metal-binding</keyword>
<dbReference type="EMBL" id="DP000009">
    <property type="protein sequence ID" value="ABF94638.1"/>
    <property type="molecule type" value="Genomic_DNA"/>
</dbReference>
<evidence type="ECO:0000256" key="7">
    <source>
        <dbReference type="PROSITE-ProRule" id="PRU00325"/>
    </source>
</evidence>
<evidence type="ECO:0000256" key="8">
    <source>
        <dbReference type="SAM" id="MobiDB-lite"/>
    </source>
</evidence>
<dbReference type="PANTHER" id="PTHR31973:SF195">
    <property type="entry name" value="MUDR FAMILY TRANSPOSASE"/>
    <property type="match status" value="1"/>
</dbReference>
<feature type="domain" description="SWIM-type" evidence="9">
    <location>
        <begin position="695"/>
        <end position="727"/>
    </location>
</feature>
<dbReference type="InterPro" id="IPR007527">
    <property type="entry name" value="Znf_SWIM"/>
</dbReference>
<dbReference type="PROSITE" id="PS50966">
    <property type="entry name" value="ZF_SWIM"/>
    <property type="match status" value="1"/>
</dbReference>
<organism evidence="10">
    <name type="scientific">Oryza sativa subsp. japonica</name>
    <name type="common">Rice</name>
    <dbReference type="NCBI Taxonomy" id="39947"/>
    <lineage>
        <taxon>Eukaryota</taxon>
        <taxon>Viridiplantae</taxon>
        <taxon>Streptophyta</taxon>
        <taxon>Embryophyta</taxon>
        <taxon>Tracheophyta</taxon>
        <taxon>Spermatophyta</taxon>
        <taxon>Magnoliopsida</taxon>
        <taxon>Liliopsida</taxon>
        <taxon>Poales</taxon>
        <taxon>Poaceae</taxon>
        <taxon>BOP clade</taxon>
        <taxon>Oryzoideae</taxon>
        <taxon>Oryzeae</taxon>
        <taxon>Oryzinae</taxon>
        <taxon>Oryza</taxon>
        <taxon>Oryza sativa</taxon>
    </lineage>
</organism>
<dbReference type="GO" id="GO:0006313">
    <property type="term" value="P:DNA transposition"/>
    <property type="evidence" value="ECO:0007669"/>
    <property type="project" value="InterPro"/>
</dbReference>
<dbReference type="GO" id="GO:0008270">
    <property type="term" value="F:zinc ion binding"/>
    <property type="evidence" value="ECO:0007669"/>
    <property type="project" value="UniProtKB-KW"/>
</dbReference>
<evidence type="ECO:0000259" key="9">
    <source>
        <dbReference type="PROSITE" id="PS50966"/>
    </source>
</evidence>
<dbReference type="PANTHER" id="PTHR31973">
    <property type="entry name" value="POLYPROTEIN, PUTATIVE-RELATED"/>
    <property type="match status" value="1"/>
</dbReference>
<feature type="compositionally biased region" description="Basic residues" evidence="8">
    <location>
        <begin position="776"/>
        <end position="787"/>
    </location>
</feature>
<evidence type="ECO:0000313" key="10">
    <source>
        <dbReference type="EMBL" id="ABF94638.1"/>
    </source>
</evidence>
<dbReference type="Pfam" id="PF10551">
    <property type="entry name" value="MULE"/>
    <property type="match status" value="1"/>
</dbReference>
<evidence type="ECO:0000256" key="5">
    <source>
        <dbReference type="ARBA" id="ARBA00023125"/>
    </source>
</evidence>
<dbReference type="AlphaFoldDB" id="Q10PZ8"/>
<feature type="compositionally biased region" description="Basic and acidic residues" evidence="8">
    <location>
        <begin position="154"/>
        <end position="168"/>
    </location>
</feature>
<evidence type="ECO:0000256" key="1">
    <source>
        <dbReference type="ARBA" id="ARBA00022578"/>
    </source>
</evidence>
<reference evidence="10" key="2">
    <citation type="submission" date="2006-06" db="EMBL/GenBank/DDBJ databases">
        <authorList>
            <person name="Buell R."/>
            <person name="Wing R.A."/>
            <person name="McCombie W.A."/>
            <person name="Ouyang S."/>
        </authorList>
    </citation>
    <scope>NUCLEOTIDE SEQUENCE</scope>
</reference>